<feature type="region of interest" description="Disordered" evidence="6">
    <location>
        <begin position="1"/>
        <end position="28"/>
    </location>
</feature>
<comment type="caution">
    <text evidence="8">The sequence shown here is derived from an EMBL/GenBank/DDBJ whole genome shotgun (WGS) entry which is preliminary data.</text>
</comment>
<accession>A0ABS3SFR8</accession>
<dbReference type="InterPro" id="IPR036397">
    <property type="entry name" value="RNaseH_sf"/>
</dbReference>
<keyword evidence="5" id="KW-0963">Cytoplasm</keyword>
<keyword evidence="2 5" id="KW-0540">Nuclease</keyword>
<dbReference type="InterPro" id="IPR012337">
    <property type="entry name" value="RNaseH-like_sf"/>
</dbReference>
<sequence length="234" mass="24975">MATPRLASVTSTPTTPPTTPAPSGQESSDRIVWIDCEMTGLDLAADALVEVAAVVTDSELRVLGEGVDVVIAPPPEALEQMGDFVRTMHTTSGLLDQLSTGTTLEAAQATVLEYIRAWVPDPSKAPLAGNSVGTDKAFLDRDMPELVAHLHYRVIDVSSIKELARRWYPRVYFASPRKNGGHRALADILESIDELRYYRAALLPAQPGPDSAAAKKIAADVVATSVKGTLLSDG</sequence>
<evidence type="ECO:0000256" key="2">
    <source>
        <dbReference type="ARBA" id="ARBA00022722"/>
    </source>
</evidence>
<evidence type="ECO:0000256" key="1">
    <source>
        <dbReference type="ARBA" id="ARBA00009921"/>
    </source>
</evidence>
<keyword evidence="3 5" id="KW-0378">Hydrolase</keyword>
<dbReference type="Gene3D" id="3.30.420.10">
    <property type="entry name" value="Ribonuclease H-like superfamily/Ribonuclease H"/>
    <property type="match status" value="1"/>
</dbReference>
<dbReference type="PANTHER" id="PTHR11046:SF0">
    <property type="entry name" value="OLIGORIBONUCLEASE, MITOCHONDRIAL"/>
    <property type="match status" value="1"/>
</dbReference>
<name>A0ABS3SFR8_9CELL</name>
<organism evidence="8 9">
    <name type="scientific">Cellulomonas fengjieae</name>
    <dbReference type="NCBI Taxonomy" id="2819978"/>
    <lineage>
        <taxon>Bacteria</taxon>
        <taxon>Bacillati</taxon>
        <taxon>Actinomycetota</taxon>
        <taxon>Actinomycetes</taxon>
        <taxon>Micrococcales</taxon>
        <taxon>Cellulomonadaceae</taxon>
        <taxon>Cellulomonas</taxon>
    </lineage>
</organism>
<dbReference type="Pfam" id="PF00929">
    <property type="entry name" value="RNase_T"/>
    <property type="match status" value="1"/>
</dbReference>
<evidence type="ECO:0000256" key="5">
    <source>
        <dbReference type="HAMAP-Rule" id="MF_00045"/>
    </source>
</evidence>
<evidence type="ECO:0000256" key="6">
    <source>
        <dbReference type="SAM" id="MobiDB-lite"/>
    </source>
</evidence>
<comment type="function">
    <text evidence="5">3'-to-5' exoribonuclease specific for small oligoribonucleotides.</text>
</comment>
<reference evidence="8 9" key="1">
    <citation type="submission" date="2021-03" db="EMBL/GenBank/DDBJ databases">
        <title>novel species in genus Cellulomonas.</title>
        <authorList>
            <person name="Zhang G."/>
        </authorList>
    </citation>
    <scope>NUCLEOTIDE SEQUENCE [LARGE SCALE GENOMIC DNA]</scope>
    <source>
        <strain evidence="9">zg-ZUI188</strain>
    </source>
</reference>
<proteinExistence type="inferred from homology"/>
<dbReference type="CDD" id="cd06135">
    <property type="entry name" value="Orn"/>
    <property type="match status" value="1"/>
</dbReference>
<comment type="similarity">
    <text evidence="1 5">Belongs to the oligoribonuclease family.</text>
</comment>
<dbReference type="HAMAP" id="MF_00045">
    <property type="entry name" value="Oligoribonuclease"/>
    <property type="match status" value="1"/>
</dbReference>
<comment type="subcellular location">
    <subcellularLocation>
        <location evidence="5">Cytoplasm</location>
    </subcellularLocation>
</comment>
<evidence type="ECO:0000256" key="4">
    <source>
        <dbReference type="ARBA" id="ARBA00022839"/>
    </source>
</evidence>
<feature type="active site" evidence="5">
    <location>
        <position position="152"/>
    </location>
</feature>
<dbReference type="PANTHER" id="PTHR11046">
    <property type="entry name" value="OLIGORIBONUCLEASE, MITOCHONDRIAL"/>
    <property type="match status" value="1"/>
</dbReference>
<protein>
    <recommendedName>
        <fullName evidence="5">Oligoribonuclease</fullName>
        <ecNumber evidence="5">3.1.-.-</ecNumber>
    </recommendedName>
</protein>
<keyword evidence="4 5" id="KW-0269">Exonuclease</keyword>
<evidence type="ECO:0000256" key="3">
    <source>
        <dbReference type="ARBA" id="ARBA00022801"/>
    </source>
</evidence>
<evidence type="ECO:0000313" key="9">
    <source>
        <dbReference type="Proteomes" id="UP000678317"/>
    </source>
</evidence>
<dbReference type="GO" id="GO:0016787">
    <property type="term" value="F:hydrolase activity"/>
    <property type="evidence" value="ECO:0007669"/>
    <property type="project" value="UniProtKB-KW"/>
</dbReference>
<feature type="domain" description="Exonuclease" evidence="7">
    <location>
        <begin position="30"/>
        <end position="204"/>
    </location>
</feature>
<dbReference type="SMART" id="SM00479">
    <property type="entry name" value="EXOIII"/>
    <property type="match status" value="1"/>
</dbReference>
<dbReference type="SUPFAM" id="SSF53098">
    <property type="entry name" value="Ribonuclease H-like"/>
    <property type="match status" value="1"/>
</dbReference>
<gene>
    <name evidence="5 8" type="primary">orn</name>
    <name evidence="8" type="ORF">J4035_07990</name>
</gene>
<dbReference type="InterPro" id="IPR013520">
    <property type="entry name" value="Ribonucl_H"/>
</dbReference>
<dbReference type="EMBL" id="JAGFBM010000003">
    <property type="protein sequence ID" value="MBO3084577.1"/>
    <property type="molecule type" value="Genomic_DNA"/>
</dbReference>
<dbReference type="InterPro" id="IPR022894">
    <property type="entry name" value="Oligoribonuclease"/>
</dbReference>
<evidence type="ECO:0000313" key="8">
    <source>
        <dbReference type="EMBL" id="MBO3084577.1"/>
    </source>
</evidence>
<evidence type="ECO:0000259" key="7">
    <source>
        <dbReference type="SMART" id="SM00479"/>
    </source>
</evidence>
<dbReference type="Proteomes" id="UP000678317">
    <property type="component" value="Unassembled WGS sequence"/>
</dbReference>
<dbReference type="EC" id="3.1.-.-" evidence="5"/>
<dbReference type="NCBIfam" id="NF003765">
    <property type="entry name" value="PRK05359.1"/>
    <property type="match status" value="1"/>
</dbReference>
<keyword evidence="9" id="KW-1185">Reference proteome</keyword>